<gene>
    <name evidence="2" type="ORF">N0V87_005035</name>
</gene>
<evidence type="ECO:0000313" key="2">
    <source>
        <dbReference type="EMBL" id="KAJ4337016.1"/>
    </source>
</evidence>
<keyword evidence="3" id="KW-1185">Reference proteome</keyword>
<evidence type="ECO:0000313" key="3">
    <source>
        <dbReference type="Proteomes" id="UP001140562"/>
    </source>
</evidence>
<feature type="region of interest" description="Disordered" evidence="1">
    <location>
        <begin position="85"/>
        <end position="142"/>
    </location>
</feature>
<dbReference type="EMBL" id="JAPEUV010000043">
    <property type="protein sequence ID" value="KAJ4337016.1"/>
    <property type="molecule type" value="Genomic_DNA"/>
</dbReference>
<evidence type="ECO:0000256" key="1">
    <source>
        <dbReference type="SAM" id="MobiDB-lite"/>
    </source>
</evidence>
<dbReference type="AlphaFoldDB" id="A0A9W8WZJ2"/>
<dbReference type="OrthoDB" id="3794564at2759"/>
<comment type="caution">
    <text evidence="2">The sequence shown here is derived from an EMBL/GenBank/DDBJ whole genome shotgun (WGS) entry which is preliminary data.</text>
</comment>
<sequence length="330" mass="37605">MGATTKPQRPDCFTPLLAEIRSGLGDCWSFYEECIDGVLDAAAKQQDMTAWFEQMQQLVEGVNEVQISHEGILFLLRDMGVRAPERRSRGEGEDAAHGMYHSPPLSLAKKPSELDFSSIDDSDHHNNDKMAHMPVRPPSSMNPPLPLRALRPNMPAITAWPPPRVPTPRTHHTPRQQQEQQEEQNHQPANSRQNVKPFDFSATVLPELTYPENIRDYFYPRDETTITENYEPPTPNPLRKASHNPVFFNSTTLGASIAELFGHPVRHHHHTRRHSHSVWQPPPALPYVPDEDDLAAWKKRTEGGADNGYEKIDYFDTVPPWNGRFDSEFD</sequence>
<accession>A0A9W8WZJ2</accession>
<feature type="compositionally biased region" description="Basic and acidic residues" evidence="1">
    <location>
        <begin position="85"/>
        <end position="96"/>
    </location>
</feature>
<feature type="compositionally biased region" description="Basic and acidic residues" evidence="1">
    <location>
        <begin position="121"/>
        <end position="131"/>
    </location>
</feature>
<dbReference type="Proteomes" id="UP001140562">
    <property type="component" value="Unassembled WGS sequence"/>
</dbReference>
<organism evidence="2 3">
    <name type="scientific">Didymella glomerata</name>
    <dbReference type="NCBI Taxonomy" id="749621"/>
    <lineage>
        <taxon>Eukaryota</taxon>
        <taxon>Fungi</taxon>
        <taxon>Dikarya</taxon>
        <taxon>Ascomycota</taxon>
        <taxon>Pezizomycotina</taxon>
        <taxon>Dothideomycetes</taxon>
        <taxon>Pleosporomycetidae</taxon>
        <taxon>Pleosporales</taxon>
        <taxon>Pleosporineae</taxon>
        <taxon>Didymellaceae</taxon>
        <taxon>Didymella</taxon>
    </lineage>
</organism>
<name>A0A9W8WZJ2_9PLEO</name>
<proteinExistence type="predicted"/>
<reference evidence="2" key="1">
    <citation type="submission" date="2022-10" db="EMBL/GenBank/DDBJ databases">
        <title>Tapping the CABI collections for fungal endophytes: first genome assemblies for Collariella, Neodidymelliopsis, Ascochyta clinopodiicola, Didymella pomorum, Didymosphaeria variabile, Neocosmospora piperis and Neocucurbitaria cava.</title>
        <authorList>
            <person name="Hill R."/>
        </authorList>
    </citation>
    <scope>NUCLEOTIDE SEQUENCE</scope>
    <source>
        <strain evidence="2">IMI 360193</strain>
    </source>
</reference>
<protein>
    <submittedName>
        <fullName evidence="2">Uncharacterized protein</fullName>
    </submittedName>
</protein>
<feature type="region of interest" description="Disordered" evidence="1">
    <location>
        <begin position="155"/>
        <end position="195"/>
    </location>
</feature>